<dbReference type="InterPro" id="IPR043472">
    <property type="entry name" value="Macro_dom-like"/>
</dbReference>
<dbReference type="Gene3D" id="3.40.50.300">
    <property type="entry name" value="P-loop containing nucleotide triphosphate hydrolases"/>
    <property type="match status" value="1"/>
</dbReference>
<dbReference type="STRING" id="13333.U5CT44"/>
<feature type="domain" description="Macro" evidence="2">
    <location>
        <begin position="408"/>
        <end position="654"/>
    </location>
</feature>
<dbReference type="eggNOG" id="KOG2134">
    <property type="taxonomic scope" value="Eukaryota"/>
</dbReference>
<dbReference type="KEGG" id="atr:18444741"/>
<accession>U5CT44</accession>
<gene>
    <name evidence="3" type="ORF">AMTR_s00052p00165590</name>
</gene>
<dbReference type="PROSITE" id="PS51154">
    <property type="entry name" value="MACRO"/>
    <property type="match status" value="1"/>
</dbReference>
<dbReference type="SUPFAM" id="SSF52949">
    <property type="entry name" value="Macro domain-like"/>
    <property type="match status" value="1"/>
</dbReference>
<dbReference type="OMA" id="QDFNSKH"/>
<dbReference type="Pfam" id="PF13671">
    <property type="entry name" value="AAA_33"/>
    <property type="match status" value="1"/>
</dbReference>
<dbReference type="GO" id="GO:0033699">
    <property type="term" value="F:DNA 5'-adenosine monophosphate hydrolase activity"/>
    <property type="evidence" value="ECO:0000318"/>
    <property type="project" value="GO_Central"/>
</dbReference>
<organism evidence="3 4">
    <name type="scientific">Amborella trichopoda</name>
    <dbReference type="NCBI Taxonomy" id="13333"/>
    <lineage>
        <taxon>Eukaryota</taxon>
        <taxon>Viridiplantae</taxon>
        <taxon>Streptophyta</taxon>
        <taxon>Embryophyta</taxon>
        <taxon>Tracheophyta</taxon>
        <taxon>Spermatophyta</taxon>
        <taxon>Magnoliopsida</taxon>
        <taxon>Amborellales</taxon>
        <taxon>Amborellaceae</taxon>
        <taxon>Amborella</taxon>
    </lineage>
</organism>
<evidence type="ECO:0000313" key="3">
    <source>
        <dbReference type="EMBL" id="ERN16431.1"/>
    </source>
</evidence>
<dbReference type="EMBL" id="KI392446">
    <property type="protein sequence ID" value="ERN16431.1"/>
    <property type="molecule type" value="Genomic_DNA"/>
</dbReference>
<evidence type="ECO:0000259" key="2">
    <source>
        <dbReference type="PROSITE" id="PS51154"/>
    </source>
</evidence>
<sequence>MGDGVEPSGVGNQLVVVLVGAPGSGKTTFCNNLMETSNRPWIRVCQDTIANGKAGTKAQCLKKATEALKDGINVLIDRCNLEREQRDEFLKLYGPKVDVHAVVLDLPASLCISRSVKRTGHEGGLQGGRAAAVVNRMLKYKDVPKLSEGFSRITFCQNEKDVENALSTYGSLGLSDSLLHGCFGQRNAESKVQLGIMKFLKKAEAPINSQENATQKHSLTTDPEKPILLKGDENVDVTNNKGFLRFVPSMDGVPQNRESVGKEVCHTSELDNPNSSVGNVNMDVTDNEGLLEYAPSMDDATQSKESGGKEICHTHELEEPISSVRDVDMSTINNKGLMEFASMDFVTQNDAFYTLVFPSISTSDFQFNKEKASGIIVEEVSKFLDWAENVRLVLVDLTKTSTILSMVESKAVEKGIDPKKFFTFVGDITRLCTDGGLQCNVIANAANWRLRPGGGGVNAAIFSAAGKEFEIATKESATSLNPGEAIAVPLPHNSPLYKREGMTYVIHVLGPNMNPQRPNYLNNDYVEGCRVLCKTYSSLFKCFASLIKTQKLQIRSSDLIKRETLESSNGTGKIPLDQFLQASNSHKQRAKRESCCETESNKKCKGVPSSGFVLVNGGLHIKVPENSNHGRSHHTISGLSENIGSPSRSMAEENKEHKTSKNDRVAKAWSSWAQTLHQIAMHPERHKNSVLESSDSNVVINDLYPKAQKHLLVLVRLDGLDGLADVRKENLHLLRDMHSVGLKWVQNFWHDDASLVFRLGYHSAPSMRQLHLHVISQDFDSPHLKNKKHWNSFNTIFFRDSGDVIEEVDKNGRAALYEAESILSMELRCHRCKSAHPNVPCLKSHIRGCRAPFPASLINQGLLITTPMVARKEETG</sequence>
<dbReference type="GO" id="GO:0003697">
    <property type="term" value="F:single-stranded DNA binding"/>
    <property type="evidence" value="ECO:0000318"/>
    <property type="project" value="GO_Central"/>
</dbReference>
<dbReference type="InterPro" id="IPR032566">
    <property type="entry name" value="Znf-C2HE"/>
</dbReference>
<dbReference type="HOGENOM" id="CLU_015173_0_0_1"/>
<feature type="region of interest" description="Disordered" evidence="1">
    <location>
        <begin position="624"/>
        <end position="664"/>
    </location>
</feature>
<dbReference type="SMART" id="SM00506">
    <property type="entry name" value="A1pp"/>
    <property type="match status" value="1"/>
</dbReference>
<dbReference type="Pfam" id="PF16278">
    <property type="entry name" value="zf-C2HE"/>
    <property type="match status" value="1"/>
</dbReference>
<dbReference type="FunFam" id="3.30.428.10:FF:000004">
    <property type="entry name" value="aprataxin isoform X2"/>
    <property type="match status" value="1"/>
</dbReference>
<dbReference type="GO" id="GO:0005634">
    <property type="term" value="C:nucleus"/>
    <property type="evidence" value="ECO:0000318"/>
    <property type="project" value="GO_Central"/>
</dbReference>
<dbReference type="SUPFAM" id="SSF54197">
    <property type="entry name" value="HIT-like"/>
    <property type="match status" value="1"/>
</dbReference>
<name>U5CT44_AMBTC</name>
<feature type="compositionally biased region" description="Basic and acidic residues" evidence="1">
    <location>
        <begin position="650"/>
        <end position="664"/>
    </location>
</feature>
<dbReference type="InterPro" id="IPR019808">
    <property type="entry name" value="Histidine_triad_CS"/>
</dbReference>
<dbReference type="GO" id="GO:0030983">
    <property type="term" value="F:mismatched DNA binding"/>
    <property type="evidence" value="ECO:0000318"/>
    <property type="project" value="GO_Central"/>
</dbReference>
<dbReference type="eggNOG" id="KOG0562">
    <property type="taxonomic scope" value="Eukaryota"/>
</dbReference>
<feature type="compositionally biased region" description="Polar residues" evidence="1">
    <location>
        <begin position="625"/>
        <end position="648"/>
    </location>
</feature>
<dbReference type="OrthoDB" id="3512845at2759"/>
<proteinExistence type="predicted"/>
<dbReference type="PANTHER" id="PTHR12486">
    <property type="entry name" value="APRATAXIN-RELATED"/>
    <property type="match status" value="1"/>
</dbReference>
<dbReference type="GO" id="GO:0003725">
    <property type="term" value="F:double-stranded RNA binding"/>
    <property type="evidence" value="ECO:0000318"/>
    <property type="project" value="GO_Central"/>
</dbReference>
<dbReference type="Gramene" id="ERN16431">
    <property type="protein sequence ID" value="ERN16431"/>
    <property type="gene ID" value="AMTR_s00052p00165590"/>
</dbReference>
<dbReference type="InterPro" id="IPR027417">
    <property type="entry name" value="P-loop_NTPase"/>
</dbReference>
<dbReference type="GO" id="GO:0000012">
    <property type="term" value="P:single strand break repair"/>
    <property type="evidence" value="ECO:0000318"/>
    <property type="project" value="GO_Central"/>
</dbReference>
<dbReference type="Gene3D" id="3.40.220.10">
    <property type="entry name" value="Leucine Aminopeptidase, subunit E, domain 1"/>
    <property type="match status" value="1"/>
</dbReference>
<reference evidence="4" key="1">
    <citation type="journal article" date="2013" name="Science">
        <title>The Amborella genome and the evolution of flowering plants.</title>
        <authorList>
            <consortium name="Amborella Genome Project"/>
        </authorList>
    </citation>
    <scope>NUCLEOTIDE SEQUENCE [LARGE SCALE GENOMIC DNA]</scope>
</reference>
<evidence type="ECO:0000313" key="4">
    <source>
        <dbReference type="Proteomes" id="UP000017836"/>
    </source>
</evidence>
<evidence type="ECO:0000256" key="1">
    <source>
        <dbReference type="SAM" id="MobiDB-lite"/>
    </source>
</evidence>
<dbReference type="AlphaFoldDB" id="U5CT44"/>
<dbReference type="Gene3D" id="3.30.428.10">
    <property type="entry name" value="HIT-like"/>
    <property type="match status" value="1"/>
</dbReference>
<dbReference type="Pfam" id="PF01661">
    <property type="entry name" value="Macro"/>
    <property type="match status" value="1"/>
</dbReference>
<dbReference type="Pfam" id="PF11969">
    <property type="entry name" value="DcpS_C"/>
    <property type="match status" value="1"/>
</dbReference>
<dbReference type="Proteomes" id="UP000017836">
    <property type="component" value="Unassembled WGS sequence"/>
</dbReference>
<dbReference type="PANTHER" id="PTHR12486:SF4">
    <property type="entry name" value="APRATAXIN"/>
    <property type="match status" value="1"/>
</dbReference>
<dbReference type="InterPro" id="IPR036265">
    <property type="entry name" value="HIT-like_sf"/>
</dbReference>
<dbReference type="SUPFAM" id="SSF52540">
    <property type="entry name" value="P-loop containing nucleoside triphosphate hydrolases"/>
    <property type="match status" value="1"/>
</dbReference>
<keyword evidence="4" id="KW-1185">Reference proteome</keyword>
<dbReference type="PROSITE" id="PS00892">
    <property type="entry name" value="HIT_1"/>
    <property type="match status" value="1"/>
</dbReference>
<dbReference type="FunFam" id="3.40.50.300:FF:002337">
    <property type="entry name" value="Transcription factor bHLH140"/>
    <property type="match status" value="1"/>
</dbReference>
<protein>
    <recommendedName>
        <fullName evidence="2">Macro domain-containing protein</fullName>
    </recommendedName>
</protein>
<dbReference type="InterPro" id="IPR002589">
    <property type="entry name" value="Macro_dom"/>
</dbReference>
<dbReference type="GO" id="GO:1990165">
    <property type="term" value="F:single-strand break-containing DNA binding"/>
    <property type="evidence" value="ECO:0000318"/>
    <property type="project" value="GO_Central"/>
</dbReference>